<comment type="caution">
    <text evidence="7">The sequence shown here is derived from an EMBL/GenBank/DDBJ whole genome shotgun (WGS) entry which is preliminary data.</text>
</comment>
<dbReference type="Proteomes" id="UP001208570">
    <property type="component" value="Unassembled WGS sequence"/>
</dbReference>
<evidence type="ECO:0000313" key="8">
    <source>
        <dbReference type="Proteomes" id="UP001208570"/>
    </source>
</evidence>
<dbReference type="GO" id="GO:0007423">
    <property type="term" value="P:sensory organ development"/>
    <property type="evidence" value="ECO:0007669"/>
    <property type="project" value="TreeGrafter"/>
</dbReference>
<keyword evidence="2" id="KW-0805">Transcription regulation</keyword>
<dbReference type="PANTHER" id="PTHR19290">
    <property type="entry name" value="BASIC HELIX-LOOP-HELIX PROTEIN NEUROGENIN-RELATED"/>
    <property type="match status" value="1"/>
</dbReference>
<dbReference type="FunFam" id="4.10.280.10:FF:000026">
    <property type="entry name" value="Basic helix-loop-helix family, member e23"/>
    <property type="match status" value="1"/>
</dbReference>
<comment type="subcellular location">
    <subcellularLocation>
        <location evidence="1">Nucleus</location>
    </subcellularLocation>
</comment>
<dbReference type="InterPro" id="IPR011598">
    <property type="entry name" value="bHLH_dom"/>
</dbReference>
<dbReference type="SUPFAM" id="SSF47459">
    <property type="entry name" value="HLH, helix-loop-helix DNA-binding domain"/>
    <property type="match status" value="1"/>
</dbReference>
<evidence type="ECO:0000256" key="5">
    <source>
        <dbReference type="SAM" id="MobiDB-lite"/>
    </source>
</evidence>
<evidence type="ECO:0000259" key="6">
    <source>
        <dbReference type="PROSITE" id="PS50888"/>
    </source>
</evidence>
<keyword evidence="4" id="KW-0539">Nucleus</keyword>
<feature type="compositionally biased region" description="Pro residues" evidence="5">
    <location>
        <begin position="266"/>
        <end position="276"/>
    </location>
</feature>
<proteinExistence type="predicted"/>
<sequence length="349" mass="38747">MNDDRADSGHVKRADPSNLSAILHPMMLGRHFHHPGFPIGFSRSSPQQPGSRDGHNPTANHHFPFGDCGPRDRDLMIGRQELARYERNSPDDKAYHREEGKDKGQGRMGDIGGGGDSESRDSSEDGDLDVDRLEDGYGDSDLSPGGSKMSSKRKGHKPVRLSINARERRRMHDLNDALDELRSVIPYAHSPSVRKLSKIATLLLAKNFILMQANALEEMRRLITYMNQTMPGPVPLYDSYRPYTDPRLAHAITVPSAAVEKLPAVFPVPPRTPPGGHPDKSQPTRRHNSWIYDTLKRSGPRAAMPPGDVIARRHLRTATSSHSDVTHRALTPSRSDVTSLRHFGTPKLG</sequence>
<organism evidence="7 8">
    <name type="scientific">Paralvinella palmiformis</name>
    <dbReference type="NCBI Taxonomy" id="53620"/>
    <lineage>
        <taxon>Eukaryota</taxon>
        <taxon>Metazoa</taxon>
        <taxon>Spiralia</taxon>
        <taxon>Lophotrochozoa</taxon>
        <taxon>Annelida</taxon>
        <taxon>Polychaeta</taxon>
        <taxon>Sedentaria</taxon>
        <taxon>Canalipalpata</taxon>
        <taxon>Terebellida</taxon>
        <taxon>Terebelliformia</taxon>
        <taxon>Alvinellidae</taxon>
        <taxon>Paralvinella</taxon>
    </lineage>
</organism>
<reference evidence="7" key="1">
    <citation type="journal article" date="2023" name="Mol. Biol. Evol.">
        <title>Third-Generation Sequencing Reveals the Adaptive Role of the Epigenome in Three Deep-Sea Polychaetes.</title>
        <authorList>
            <person name="Perez M."/>
            <person name="Aroh O."/>
            <person name="Sun Y."/>
            <person name="Lan Y."/>
            <person name="Juniper S.K."/>
            <person name="Young C.R."/>
            <person name="Angers B."/>
            <person name="Qian P.Y."/>
        </authorList>
    </citation>
    <scope>NUCLEOTIDE SEQUENCE</scope>
    <source>
        <strain evidence="7">P08H-3</strain>
    </source>
</reference>
<dbReference type="Pfam" id="PF00010">
    <property type="entry name" value="HLH"/>
    <property type="match status" value="1"/>
</dbReference>
<protein>
    <recommendedName>
        <fullName evidence="6">BHLH domain-containing protein</fullName>
    </recommendedName>
</protein>
<keyword evidence="8" id="KW-1185">Reference proteome</keyword>
<keyword evidence="3" id="KW-0804">Transcription</keyword>
<evidence type="ECO:0000256" key="1">
    <source>
        <dbReference type="ARBA" id="ARBA00004123"/>
    </source>
</evidence>
<dbReference type="PANTHER" id="PTHR19290:SF104">
    <property type="entry name" value="GH17679P"/>
    <property type="match status" value="1"/>
</dbReference>
<dbReference type="GO" id="GO:0000981">
    <property type="term" value="F:DNA-binding transcription factor activity, RNA polymerase II-specific"/>
    <property type="evidence" value="ECO:0007669"/>
    <property type="project" value="TreeGrafter"/>
</dbReference>
<dbReference type="InterPro" id="IPR036638">
    <property type="entry name" value="HLH_DNA-bd_sf"/>
</dbReference>
<evidence type="ECO:0000256" key="4">
    <source>
        <dbReference type="ARBA" id="ARBA00023242"/>
    </source>
</evidence>
<feature type="domain" description="BHLH" evidence="6">
    <location>
        <begin position="158"/>
        <end position="212"/>
    </location>
</feature>
<dbReference type="AlphaFoldDB" id="A0AAD9N588"/>
<feature type="region of interest" description="Disordered" evidence="5">
    <location>
        <begin position="30"/>
        <end position="161"/>
    </location>
</feature>
<evidence type="ECO:0000256" key="2">
    <source>
        <dbReference type="ARBA" id="ARBA00023015"/>
    </source>
</evidence>
<evidence type="ECO:0000313" key="7">
    <source>
        <dbReference type="EMBL" id="KAK2155918.1"/>
    </source>
</evidence>
<gene>
    <name evidence="7" type="ORF">LSH36_227g05005</name>
</gene>
<dbReference type="GO" id="GO:0005634">
    <property type="term" value="C:nucleus"/>
    <property type="evidence" value="ECO:0007669"/>
    <property type="project" value="UniProtKB-SubCell"/>
</dbReference>
<dbReference type="SMART" id="SM00353">
    <property type="entry name" value="HLH"/>
    <property type="match status" value="1"/>
</dbReference>
<dbReference type="CDD" id="cd18954">
    <property type="entry name" value="bHLH_TS_bHLHe22_bHLHb5"/>
    <property type="match status" value="1"/>
</dbReference>
<evidence type="ECO:0000256" key="3">
    <source>
        <dbReference type="ARBA" id="ARBA00023163"/>
    </source>
</evidence>
<dbReference type="PROSITE" id="PS50888">
    <property type="entry name" value="BHLH"/>
    <property type="match status" value="1"/>
</dbReference>
<feature type="compositionally biased region" description="Basic residues" evidence="5">
    <location>
        <begin position="150"/>
        <end position="159"/>
    </location>
</feature>
<feature type="compositionally biased region" description="Basic and acidic residues" evidence="5">
    <location>
        <begin position="117"/>
        <end position="135"/>
    </location>
</feature>
<dbReference type="Gene3D" id="4.10.280.10">
    <property type="entry name" value="Helix-loop-helix DNA-binding domain"/>
    <property type="match status" value="1"/>
</dbReference>
<feature type="region of interest" description="Disordered" evidence="5">
    <location>
        <begin position="317"/>
        <end position="349"/>
    </location>
</feature>
<dbReference type="GO" id="GO:0045944">
    <property type="term" value="P:positive regulation of transcription by RNA polymerase II"/>
    <property type="evidence" value="ECO:0007669"/>
    <property type="project" value="TreeGrafter"/>
</dbReference>
<feature type="region of interest" description="Disordered" evidence="5">
    <location>
        <begin position="266"/>
        <end position="287"/>
    </location>
</feature>
<feature type="compositionally biased region" description="Basic and acidic residues" evidence="5">
    <location>
        <begin position="69"/>
        <end position="105"/>
    </location>
</feature>
<feature type="compositionally biased region" description="Gly residues" evidence="5">
    <location>
        <begin position="106"/>
        <end position="116"/>
    </location>
</feature>
<dbReference type="EMBL" id="JAODUP010000227">
    <property type="protein sequence ID" value="KAK2155918.1"/>
    <property type="molecule type" value="Genomic_DNA"/>
</dbReference>
<dbReference type="GO" id="GO:0070888">
    <property type="term" value="F:E-box binding"/>
    <property type="evidence" value="ECO:0007669"/>
    <property type="project" value="TreeGrafter"/>
</dbReference>
<accession>A0AAD9N588</accession>
<name>A0AAD9N588_9ANNE</name>
<dbReference type="InterPro" id="IPR050359">
    <property type="entry name" value="bHLH_transcription_factors"/>
</dbReference>
<dbReference type="GO" id="GO:0046983">
    <property type="term" value="F:protein dimerization activity"/>
    <property type="evidence" value="ECO:0007669"/>
    <property type="project" value="InterPro"/>
</dbReference>
<dbReference type="GO" id="GO:0061564">
    <property type="term" value="P:axon development"/>
    <property type="evidence" value="ECO:0007669"/>
    <property type="project" value="TreeGrafter"/>
</dbReference>